<proteinExistence type="predicted"/>
<dbReference type="InterPro" id="IPR036322">
    <property type="entry name" value="WD40_repeat_dom_sf"/>
</dbReference>
<dbReference type="Gene3D" id="1.20.1280.50">
    <property type="match status" value="1"/>
</dbReference>
<feature type="domain" description="F-box" evidence="1">
    <location>
        <begin position="7"/>
        <end position="41"/>
    </location>
</feature>
<dbReference type="OMA" id="ICPGRRC"/>
<dbReference type="InterPro" id="IPR001810">
    <property type="entry name" value="F-box_dom"/>
</dbReference>
<protein>
    <recommendedName>
        <fullName evidence="1">F-box domain-containing protein</fullName>
    </recommendedName>
</protein>
<evidence type="ECO:0000313" key="3">
    <source>
        <dbReference type="Proteomes" id="UP000016934"/>
    </source>
</evidence>
<reference evidence="3" key="2">
    <citation type="journal article" date="2013" name="PLoS Genet.">
        <title>Comparative genome structure, secondary metabolite, and effector coding capacity across Cochliobolus pathogens.</title>
        <authorList>
            <person name="Condon B.J."/>
            <person name="Leng Y."/>
            <person name="Wu D."/>
            <person name="Bushley K.E."/>
            <person name="Ohm R.A."/>
            <person name="Otillar R."/>
            <person name="Martin J."/>
            <person name="Schackwitz W."/>
            <person name="Grimwood J."/>
            <person name="MohdZainudin N."/>
            <person name="Xue C."/>
            <person name="Wang R."/>
            <person name="Manning V.A."/>
            <person name="Dhillon B."/>
            <person name="Tu Z.J."/>
            <person name="Steffenson B.J."/>
            <person name="Salamov A."/>
            <person name="Sun H."/>
            <person name="Lowry S."/>
            <person name="LaButti K."/>
            <person name="Han J."/>
            <person name="Copeland A."/>
            <person name="Lindquist E."/>
            <person name="Barry K."/>
            <person name="Schmutz J."/>
            <person name="Baker S.E."/>
            <person name="Ciuffetti L.M."/>
            <person name="Grigoriev I.V."/>
            <person name="Zhong S."/>
            <person name="Turgeon B.G."/>
        </authorList>
    </citation>
    <scope>NUCLEOTIDE SEQUENCE [LARGE SCALE GENOMIC DNA]</scope>
    <source>
        <strain evidence="3">ND90Pr / ATCC 201652</strain>
    </source>
</reference>
<dbReference type="Pfam" id="PF12937">
    <property type="entry name" value="F-box-like"/>
    <property type="match status" value="1"/>
</dbReference>
<dbReference type="InterPro" id="IPR036047">
    <property type="entry name" value="F-box-like_dom_sf"/>
</dbReference>
<dbReference type="Proteomes" id="UP000016934">
    <property type="component" value="Unassembled WGS sequence"/>
</dbReference>
<reference evidence="2 3" key="1">
    <citation type="journal article" date="2012" name="PLoS Pathog.">
        <title>Diverse lifestyles and strategies of plant pathogenesis encoded in the genomes of eighteen Dothideomycetes fungi.</title>
        <authorList>
            <person name="Ohm R.A."/>
            <person name="Feau N."/>
            <person name="Henrissat B."/>
            <person name="Schoch C.L."/>
            <person name="Horwitz B.A."/>
            <person name="Barry K.W."/>
            <person name="Condon B.J."/>
            <person name="Copeland A.C."/>
            <person name="Dhillon B."/>
            <person name="Glaser F."/>
            <person name="Hesse C.N."/>
            <person name="Kosti I."/>
            <person name="LaButti K."/>
            <person name="Lindquist E.A."/>
            <person name="Lucas S."/>
            <person name="Salamov A.A."/>
            <person name="Bradshaw R.E."/>
            <person name="Ciuffetti L."/>
            <person name="Hamelin R.C."/>
            <person name="Kema G.H.J."/>
            <person name="Lawrence C."/>
            <person name="Scott J.A."/>
            <person name="Spatafora J.W."/>
            <person name="Turgeon B.G."/>
            <person name="de Wit P.J.G.M."/>
            <person name="Zhong S."/>
            <person name="Goodwin S.B."/>
            <person name="Grigoriev I.V."/>
        </authorList>
    </citation>
    <scope>NUCLEOTIDE SEQUENCE [LARGE SCALE GENOMIC DNA]</scope>
    <source>
        <strain evidence="3">ND90Pr / ATCC 201652</strain>
    </source>
</reference>
<dbReference type="SUPFAM" id="SSF50978">
    <property type="entry name" value="WD40 repeat-like"/>
    <property type="match status" value="1"/>
</dbReference>
<sequence length="550" mass="61291">MASTKGLPVEIFLQVYGYLGPKDFNAARCTCRAWLKASLDKNLLTVMIERGGWAGVDTSREWQLLSCQLARECALAPGRAGLETEPVFTKSSEVDFAGLRDSQPGGELIFTTSICSRFLCVAQGALIYIYQLDAGRLVYMASVECPGQVLAITMGLYGGRYAIAAILEDRMGMVRKLPEELFEHGPQGQEQDRTQFNAIHIQSNSERISITGTNNSALYEHNLINQMWNSIDNDSTIYSDLGFEGDPPRSVSLCPQSQCVVFGCSAGLDVQWIDEPSGQSLHRWFPLTAPSDNVYVLPTRTGHESSNTLRIFSSPAHLDDRPRIKHRLLLSDYIYLWGSHRFIHTSLLPNSIICDYYNVIPLSDGHHILFVDPPSDRLVLGTDELASGTTELVRKIEFIPPTNGQRPRLYRVAADMSEGARLVAVYGDIIMLYSIPPEICRFSPNNEDQTDRPLQHGSNHWLDWWDEPRANEETAALHDQGPAWPLSLRGTRITTLANVCDISVQTRPCLSISAVTDAGKCQVWKFPRIREAFGVEKMVVCHKGLVESGL</sequence>
<keyword evidence="3" id="KW-1185">Reference proteome</keyword>
<dbReference type="EMBL" id="KB445647">
    <property type="protein sequence ID" value="EMD61878.1"/>
    <property type="molecule type" value="Genomic_DNA"/>
</dbReference>
<accession>M2S3W2</accession>
<dbReference type="eggNOG" id="ENOG502SHIS">
    <property type="taxonomic scope" value="Eukaryota"/>
</dbReference>
<name>M2S3W2_COCSN</name>
<gene>
    <name evidence="2" type="ORF">COCSADRAFT_343447</name>
</gene>
<dbReference type="HOGENOM" id="CLU_519694_0_0_1"/>
<dbReference type="OrthoDB" id="1689567at2759"/>
<dbReference type="RefSeq" id="XP_007702256.1">
    <property type="nucleotide sequence ID" value="XM_007704066.1"/>
</dbReference>
<dbReference type="KEGG" id="bsc:COCSADRAFT_343447"/>
<dbReference type="AlphaFoldDB" id="M2S3W2"/>
<dbReference type="GeneID" id="19137601"/>
<organism evidence="2 3">
    <name type="scientific">Cochliobolus sativus (strain ND90Pr / ATCC 201652)</name>
    <name type="common">Common root rot and spot blotch fungus</name>
    <name type="synonym">Bipolaris sorokiniana</name>
    <dbReference type="NCBI Taxonomy" id="665912"/>
    <lineage>
        <taxon>Eukaryota</taxon>
        <taxon>Fungi</taxon>
        <taxon>Dikarya</taxon>
        <taxon>Ascomycota</taxon>
        <taxon>Pezizomycotina</taxon>
        <taxon>Dothideomycetes</taxon>
        <taxon>Pleosporomycetidae</taxon>
        <taxon>Pleosporales</taxon>
        <taxon>Pleosporineae</taxon>
        <taxon>Pleosporaceae</taxon>
        <taxon>Bipolaris</taxon>
    </lineage>
</organism>
<evidence type="ECO:0000313" key="2">
    <source>
        <dbReference type="EMBL" id="EMD61878.1"/>
    </source>
</evidence>
<evidence type="ECO:0000259" key="1">
    <source>
        <dbReference type="Pfam" id="PF12937"/>
    </source>
</evidence>
<dbReference type="SUPFAM" id="SSF81383">
    <property type="entry name" value="F-box domain"/>
    <property type="match status" value="1"/>
</dbReference>